<dbReference type="InterPro" id="IPR017972">
    <property type="entry name" value="Cyt_P450_CS"/>
</dbReference>
<proteinExistence type="inferred from homology"/>
<dbReference type="PROSITE" id="PS00086">
    <property type="entry name" value="CYTOCHROME_P450"/>
    <property type="match status" value="1"/>
</dbReference>
<gene>
    <name evidence="5" type="ORF">MKW94_001551</name>
</gene>
<accession>A0AA41W1M6</accession>
<evidence type="ECO:0008006" key="7">
    <source>
        <dbReference type="Google" id="ProtNLM"/>
    </source>
</evidence>
<dbReference type="EMBL" id="JAJJMA010338370">
    <property type="protein sequence ID" value="MCL7051431.1"/>
    <property type="molecule type" value="Genomic_DNA"/>
</dbReference>
<dbReference type="InterPro" id="IPR002401">
    <property type="entry name" value="Cyt_P450_E_grp-I"/>
</dbReference>
<dbReference type="PRINTS" id="PR00463">
    <property type="entry name" value="EP450I"/>
</dbReference>
<dbReference type="GO" id="GO:0016705">
    <property type="term" value="F:oxidoreductase activity, acting on paired donors, with incorporation or reduction of molecular oxygen"/>
    <property type="evidence" value="ECO:0007669"/>
    <property type="project" value="InterPro"/>
</dbReference>
<feature type="binding site" description="axial binding residue" evidence="3">
    <location>
        <position position="19"/>
    </location>
    <ligand>
        <name>heme</name>
        <dbReference type="ChEBI" id="CHEBI:30413"/>
    </ligand>
    <ligandPart>
        <name>Fe</name>
        <dbReference type="ChEBI" id="CHEBI:18248"/>
    </ligandPart>
</feature>
<evidence type="ECO:0000256" key="1">
    <source>
        <dbReference type="ARBA" id="ARBA00022723"/>
    </source>
</evidence>
<dbReference type="GO" id="GO:0005506">
    <property type="term" value="F:iron ion binding"/>
    <property type="evidence" value="ECO:0007669"/>
    <property type="project" value="InterPro"/>
</dbReference>
<keyword evidence="2 3" id="KW-0408">Iron</keyword>
<evidence type="ECO:0000256" key="3">
    <source>
        <dbReference type="PIRSR" id="PIRSR602401-1"/>
    </source>
</evidence>
<dbReference type="PANTHER" id="PTHR24286">
    <property type="entry name" value="CYTOCHROME P450 26"/>
    <property type="match status" value="1"/>
</dbReference>
<dbReference type="SUPFAM" id="SSF48264">
    <property type="entry name" value="Cytochrome P450"/>
    <property type="match status" value="1"/>
</dbReference>
<evidence type="ECO:0000256" key="4">
    <source>
        <dbReference type="RuleBase" id="RU000461"/>
    </source>
</evidence>
<keyword evidence="4" id="KW-0503">Monooxygenase</keyword>
<evidence type="ECO:0000256" key="2">
    <source>
        <dbReference type="ARBA" id="ARBA00023004"/>
    </source>
</evidence>
<dbReference type="Pfam" id="PF00067">
    <property type="entry name" value="p450"/>
    <property type="match status" value="1"/>
</dbReference>
<dbReference type="GO" id="GO:0004497">
    <property type="term" value="F:monooxygenase activity"/>
    <property type="evidence" value="ECO:0007669"/>
    <property type="project" value="UniProtKB-KW"/>
</dbReference>
<dbReference type="Proteomes" id="UP001177140">
    <property type="component" value="Unassembled WGS sequence"/>
</dbReference>
<evidence type="ECO:0000313" key="6">
    <source>
        <dbReference type="Proteomes" id="UP001177140"/>
    </source>
</evidence>
<dbReference type="InterPro" id="IPR001128">
    <property type="entry name" value="Cyt_P450"/>
</dbReference>
<dbReference type="GO" id="GO:0016132">
    <property type="term" value="P:brassinosteroid biosynthetic process"/>
    <property type="evidence" value="ECO:0007669"/>
    <property type="project" value="TreeGrafter"/>
</dbReference>
<dbReference type="AlphaFoldDB" id="A0AA41W1M6"/>
<dbReference type="Gene3D" id="1.10.630.10">
    <property type="entry name" value="Cytochrome P450"/>
    <property type="match status" value="1"/>
</dbReference>
<comment type="similarity">
    <text evidence="4">Belongs to the cytochrome P450 family.</text>
</comment>
<dbReference type="InterPro" id="IPR036396">
    <property type="entry name" value="Cyt_P450_sf"/>
</dbReference>
<protein>
    <recommendedName>
        <fullName evidence="7">Cytochrome P450</fullName>
    </recommendedName>
</protein>
<comment type="cofactor">
    <cofactor evidence="3">
        <name>heme</name>
        <dbReference type="ChEBI" id="CHEBI:30413"/>
    </cofactor>
</comment>
<dbReference type="GO" id="GO:0010268">
    <property type="term" value="P:brassinosteroid homeostasis"/>
    <property type="evidence" value="ECO:0007669"/>
    <property type="project" value="TreeGrafter"/>
</dbReference>
<dbReference type="GO" id="GO:0033075">
    <property type="term" value="P:isoquinoline alkaloid biosynthetic process"/>
    <property type="evidence" value="ECO:0007669"/>
    <property type="project" value="UniProtKB-ARBA"/>
</dbReference>
<sequence>NQSQTCKKFTPFGGGPRFCPGSELAKVETAFFLHHLLLNFRWKPEGVDQSMAYPYVEFQNGLPLKVEQILSQSLC</sequence>
<evidence type="ECO:0000313" key="5">
    <source>
        <dbReference type="EMBL" id="MCL7051431.1"/>
    </source>
</evidence>
<organism evidence="5 6">
    <name type="scientific">Papaver nudicaule</name>
    <name type="common">Iceland poppy</name>
    <dbReference type="NCBI Taxonomy" id="74823"/>
    <lineage>
        <taxon>Eukaryota</taxon>
        <taxon>Viridiplantae</taxon>
        <taxon>Streptophyta</taxon>
        <taxon>Embryophyta</taxon>
        <taxon>Tracheophyta</taxon>
        <taxon>Spermatophyta</taxon>
        <taxon>Magnoliopsida</taxon>
        <taxon>Ranunculales</taxon>
        <taxon>Papaveraceae</taxon>
        <taxon>Papaveroideae</taxon>
        <taxon>Papaver</taxon>
    </lineage>
</organism>
<name>A0AA41W1M6_PAPNU</name>
<dbReference type="PANTHER" id="PTHR24286:SF37">
    <property type="entry name" value="CYTOCHROME P450 724B1"/>
    <property type="match status" value="1"/>
</dbReference>
<dbReference type="GO" id="GO:0020037">
    <property type="term" value="F:heme binding"/>
    <property type="evidence" value="ECO:0007669"/>
    <property type="project" value="InterPro"/>
</dbReference>
<keyword evidence="3 4" id="KW-0349">Heme</keyword>
<dbReference type="GO" id="GO:0016125">
    <property type="term" value="P:sterol metabolic process"/>
    <property type="evidence" value="ECO:0007669"/>
    <property type="project" value="TreeGrafter"/>
</dbReference>
<keyword evidence="6" id="KW-1185">Reference proteome</keyword>
<comment type="caution">
    <text evidence="5">The sequence shown here is derived from an EMBL/GenBank/DDBJ whole genome shotgun (WGS) entry which is preliminary data.</text>
</comment>
<reference evidence="5" key="1">
    <citation type="submission" date="2022-03" db="EMBL/GenBank/DDBJ databases">
        <title>A functionally conserved STORR gene fusion in Papaver species that diverged 16.8 million years ago.</title>
        <authorList>
            <person name="Catania T."/>
        </authorList>
    </citation>
    <scope>NUCLEOTIDE SEQUENCE</scope>
    <source>
        <strain evidence="5">S-191538</strain>
    </source>
</reference>
<keyword evidence="1 3" id="KW-0479">Metal-binding</keyword>
<feature type="non-terminal residue" evidence="5">
    <location>
        <position position="1"/>
    </location>
</feature>
<keyword evidence="4" id="KW-0560">Oxidoreductase</keyword>